<feature type="transmembrane region" description="Helical" evidence="1">
    <location>
        <begin position="225"/>
        <end position="246"/>
    </location>
</feature>
<keyword evidence="3" id="KW-1185">Reference proteome</keyword>
<feature type="transmembrane region" description="Helical" evidence="1">
    <location>
        <begin position="267"/>
        <end position="288"/>
    </location>
</feature>
<protein>
    <submittedName>
        <fullName evidence="2">Uncharacterized protein</fullName>
    </submittedName>
</protein>
<dbReference type="PANTHER" id="PTHR34116">
    <property type="entry name" value="PLASMINOGEN ACTIVATOR INHIBITOR"/>
    <property type="match status" value="1"/>
</dbReference>
<evidence type="ECO:0000313" key="3">
    <source>
        <dbReference type="Proteomes" id="UP001632038"/>
    </source>
</evidence>
<feature type="transmembrane region" description="Helical" evidence="1">
    <location>
        <begin position="294"/>
        <end position="319"/>
    </location>
</feature>
<proteinExistence type="predicted"/>
<organism evidence="2 3">
    <name type="scientific">Castilleja foliolosa</name>
    <dbReference type="NCBI Taxonomy" id="1961234"/>
    <lineage>
        <taxon>Eukaryota</taxon>
        <taxon>Viridiplantae</taxon>
        <taxon>Streptophyta</taxon>
        <taxon>Embryophyta</taxon>
        <taxon>Tracheophyta</taxon>
        <taxon>Spermatophyta</taxon>
        <taxon>Magnoliopsida</taxon>
        <taxon>eudicotyledons</taxon>
        <taxon>Gunneridae</taxon>
        <taxon>Pentapetalae</taxon>
        <taxon>asterids</taxon>
        <taxon>lamiids</taxon>
        <taxon>Lamiales</taxon>
        <taxon>Orobanchaceae</taxon>
        <taxon>Pedicularideae</taxon>
        <taxon>Castillejinae</taxon>
        <taxon>Castilleja</taxon>
    </lineage>
</organism>
<evidence type="ECO:0000256" key="1">
    <source>
        <dbReference type="SAM" id="Phobius"/>
    </source>
</evidence>
<comment type="caution">
    <text evidence="2">The sequence shown here is derived from an EMBL/GenBank/DDBJ whole genome shotgun (WGS) entry which is preliminary data.</text>
</comment>
<gene>
    <name evidence="2" type="ORF">CASFOL_004271</name>
</gene>
<sequence>MRTVLYQHDQPPLFPLPISSPSPSPSPSTSAALQFPDLFASIPVAKSAFDLVTIGFIAGLLLLSLLSLSFIIYLRFKSRRLQHLENFNSLWTVRLLLVLLSTFWAINEILRLPLVRRKYLYPLLPSITLQQQADICKIHAILSLGLFEPSFLVTLLFLVNVSIKKENPSRIWALASLFMVCAPMTVLQILFVYFQPFEGKMPRFMHGSSVPGKDVFGNRTMLCTYPFFSCVIFGGFAVIYSMVFLLSCWRMMEMVINKGMRKKINSLATVVMVALSVQIVCLSLSWLWMPDEMAYGFVVLVLFLFVMGSMVMGEVILVIKPIVDALAVGGEVRLRTVAVQEAEERPRQ</sequence>
<keyword evidence="1" id="KW-0472">Membrane</keyword>
<dbReference type="AlphaFoldDB" id="A0ABD3EAQ8"/>
<evidence type="ECO:0000313" key="2">
    <source>
        <dbReference type="EMBL" id="KAL3651269.1"/>
    </source>
</evidence>
<keyword evidence="1" id="KW-1133">Transmembrane helix</keyword>
<dbReference type="EMBL" id="JAVIJP010000006">
    <property type="protein sequence ID" value="KAL3651269.1"/>
    <property type="molecule type" value="Genomic_DNA"/>
</dbReference>
<feature type="transmembrane region" description="Helical" evidence="1">
    <location>
        <begin position="86"/>
        <end position="106"/>
    </location>
</feature>
<dbReference type="PANTHER" id="PTHR34116:SF9">
    <property type="entry name" value="OS08G0346600 PROTEIN"/>
    <property type="match status" value="1"/>
</dbReference>
<reference evidence="3" key="1">
    <citation type="journal article" date="2024" name="IScience">
        <title>Strigolactones Initiate the Formation of Haustorium-like Structures in Castilleja.</title>
        <authorList>
            <person name="Buerger M."/>
            <person name="Peterson D."/>
            <person name="Chory J."/>
        </authorList>
    </citation>
    <scope>NUCLEOTIDE SEQUENCE [LARGE SCALE GENOMIC DNA]</scope>
</reference>
<feature type="transmembrane region" description="Helical" evidence="1">
    <location>
        <begin position="51"/>
        <end position="74"/>
    </location>
</feature>
<dbReference type="Proteomes" id="UP001632038">
    <property type="component" value="Unassembled WGS sequence"/>
</dbReference>
<accession>A0ABD3EAQ8</accession>
<feature type="transmembrane region" description="Helical" evidence="1">
    <location>
        <begin position="171"/>
        <end position="194"/>
    </location>
</feature>
<name>A0ABD3EAQ8_9LAMI</name>
<keyword evidence="1" id="KW-0812">Transmembrane</keyword>
<feature type="transmembrane region" description="Helical" evidence="1">
    <location>
        <begin position="138"/>
        <end position="159"/>
    </location>
</feature>